<dbReference type="Gene3D" id="2.60.40.10">
    <property type="entry name" value="Immunoglobulins"/>
    <property type="match status" value="1"/>
</dbReference>
<evidence type="ECO:0000256" key="2">
    <source>
        <dbReference type="ARBA" id="ARBA00006398"/>
    </source>
</evidence>
<dbReference type="SUPFAM" id="SSF53300">
    <property type="entry name" value="vWA-like"/>
    <property type="match status" value="1"/>
</dbReference>
<dbReference type="AlphaFoldDB" id="A0A8B7TH51"/>
<keyword evidence="6 24" id="KW-0812">Transmembrane</keyword>
<keyword evidence="10" id="KW-0068">Autocatalytic cleavage</keyword>
<evidence type="ECO:0000256" key="5">
    <source>
        <dbReference type="ARBA" id="ARBA00022670"/>
    </source>
</evidence>
<keyword evidence="17" id="KW-0406">Ion transport</keyword>
<gene>
    <name evidence="27 29" type="primary">Clca2</name>
</gene>
<dbReference type="GO" id="GO:0006508">
    <property type="term" value="P:proteolysis"/>
    <property type="evidence" value="ECO:0007669"/>
    <property type="project" value="UniProtKB-KW"/>
</dbReference>
<evidence type="ECO:0000256" key="20">
    <source>
        <dbReference type="ARBA" id="ARBA00023214"/>
    </source>
</evidence>
<evidence type="ECO:0000256" key="21">
    <source>
        <dbReference type="ARBA" id="ARBA00059073"/>
    </source>
</evidence>
<dbReference type="Proteomes" id="UP001732720">
    <property type="component" value="Chromosome 7"/>
</dbReference>
<comment type="similarity">
    <text evidence="2">Belongs to the CLCR family.</text>
</comment>
<dbReference type="InterPro" id="IPR013783">
    <property type="entry name" value="Ig-like_fold"/>
</dbReference>
<dbReference type="InterPro" id="IPR051266">
    <property type="entry name" value="CLCR"/>
</dbReference>
<keyword evidence="20" id="KW-0868">Chloride</keyword>
<evidence type="ECO:0000256" key="12">
    <source>
        <dbReference type="ARBA" id="ARBA00022837"/>
    </source>
</evidence>
<evidence type="ECO:0000256" key="7">
    <source>
        <dbReference type="ARBA" id="ARBA00022723"/>
    </source>
</evidence>
<keyword evidence="19" id="KW-0325">Glycoprotein</keyword>
<reference evidence="27" key="1">
    <citation type="submission" date="2023-09" db="UniProtKB">
        <authorList>
            <consortium name="Ensembl"/>
        </authorList>
    </citation>
    <scope>IDENTIFICATION</scope>
</reference>
<keyword evidence="4" id="KW-1003">Cell membrane</keyword>
<evidence type="ECO:0000256" key="23">
    <source>
        <dbReference type="ARBA" id="ARBA00070888"/>
    </source>
</evidence>
<dbReference type="CDD" id="cd00198">
    <property type="entry name" value="vWFA"/>
    <property type="match status" value="1"/>
</dbReference>
<reference evidence="29" key="2">
    <citation type="submission" date="2025-04" db="UniProtKB">
        <authorList>
            <consortium name="RefSeq"/>
        </authorList>
    </citation>
    <scope>IDENTIFICATION</scope>
    <source>
        <tissue evidence="29">Leukocyte</tissue>
    </source>
</reference>
<keyword evidence="9" id="KW-0378">Hydrolase</keyword>
<dbReference type="GeneID" id="109674357"/>
<dbReference type="PANTHER" id="PTHR10579">
    <property type="entry name" value="CALCIUM-ACTIVATED CHLORIDE CHANNEL REGULATOR"/>
    <property type="match status" value="1"/>
</dbReference>
<accession>A0A8B7TH51</accession>
<keyword evidence="16" id="KW-0482">Metalloprotease</keyword>
<evidence type="ECO:0000256" key="18">
    <source>
        <dbReference type="ARBA" id="ARBA00023136"/>
    </source>
</evidence>
<sequence length="943" mass="104427">MAHRGAAGSVCILKFVALLVALSPELLFLGAEVQLRDNGYNGLLVAINPQVPENQNLIPSIKEMITEASFYLFNATKRRVFFRNIQILIPNTWKANNYSKAKQESYEKANVIVTGWNGVHGDDPYTLQYRGCGKEGKYIQFTPDFLLNDDLTAGYGSRGRVFVHEWAHLRWGVFDEYNNDKPLYINGKNQIKITRCSSDITGTFVCEKGLCPQENCIISKLLKEGCTFIYDSTQNATASIMFMQSLSSVVEFCNASTHNQEAPNLQNQMCNLRSTWDVITDSTDFHHSSPMDGTECPLPPTFSLLQAGDKVVCLVLDVSSKMAEADRLFRMQQAAEFYLMQIVEVRTFVGIISFDSKGEIRAHLHQINSDDDRKLLVSRLPTTVSAEAKPSICSGLKKGFEVVEKLNGKAYGSIMILVTSGNDELIGNCLLTVLSSGSTIHSIALGSFVVQKLEELSHLSGGLKFFVPDKTNSNSMIDAFSRISSGTGDIFQQSIQLESMAETVEPHHQLKNTVTVDNSVGNDTVFLVLWRTGGPPEIVLFDPDGRKYYTSDFITNLAFCTASIWISGTAKPGHWTYTLNNTHHSPQVLKMTVASRASSSAMPPVTVEAFVDRDSTYFPHPMTIYANVRKGSYPILNATVTATIEPETGDPVMLKLFDDGAGADVIKNDGIYSRYFFSFAVNASYSLKVHASHSAGKSTLAKSVPGSHAMYVPGYIENGNIQMNTPRKSVHRSEEKQKWGFSRISSGGSFSVLGVPTGPHPDMFPPCKIIDLEAEEQEEEVALSWTAPGEDFDQGQATSYEIRMSKSLKTIQDDFSNAILVNTSKLCPHQAGTREIFTFSPELFTNEPEHQPDGELQESHRIYVAIRAMDRNSLKSAVSNIVQVSLFIPSNSVPVLSRDYLILKGILTVISLIGIICLIIVAIHYTLRRKKRADKRWNGTKLP</sequence>
<dbReference type="PANTHER" id="PTHR10579:SF66">
    <property type="entry name" value="CALCIUM-ACTIVATED CHLORIDE CHANNEL REGULATOR 2"/>
    <property type="match status" value="1"/>
</dbReference>
<evidence type="ECO:0000256" key="9">
    <source>
        <dbReference type="ARBA" id="ARBA00022801"/>
    </source>
</evidence>
<proteinExistence type="inferred from homology"/>
<keyword evidence="5" id="KW-0645">Protease</keyword>
<feature type="domain" description="VWFA" evidence="26">
    <location>
        <begin position="311"/>
        <end position="483"/>
    </location>
</feature>
<evidence type="ECO:0000256" key="25">
    <source>
        <dbReference type="SAM" id="SignalP"/>
    </source>
</evidence>
<evidence type="ECO:0000256" key="8">
    <source>
        <dbReference type="ARBA" id="ARBA00022729"/>
    </source>
</evidence>
<evidence type="ECO:0000256" key="10">
    <source>
        <dbReference type="ARBA" id="ARBA00022813"/>
    </source>
</evidence>
<evidence type="ECO:0000256" key="4">
    <source>
        <dbReference type="ARBA" id="ARBA00022475"/>
    </source>
</evidence>
<dbReference type="InterPro" id="IPR004727">
    <property type="entry name" value="CLCA_chordata"/>
</dbReference>
<dbReference type="Pfam" id="PF08434">
    <property type="entry name" value="CLCA"/>
    <property type="match status" value="1"/>
</dbReference>
<evidence type="ECO:0000256" key="14">
    <source>
        <dbReference type="ARBA" id="ARBA00022949"/>
    </source>
</evidence>
<dbReference type="GO" id="GO:0005229">
    <property type="term" value="F:intracellularly calcium-gated chloride channel activity"/>
    <property type="evidence" value="ECO:0007669"/>
    <property type="project" value="InterPro"/>
</dbReference>
<evidence type="ECO:0000313" key="29">
    <source>
        <dbReference type="RefSeq" id="XP_020006934.1"/>
    </source>
</evidence>
<keyword evidence="28" id="KW-1185">Reference proteome</keyword>
<evidence type="ECO:0000256" key="15">
    <source>
        <dbReference type="ARBA" id="ARBA00022989"/>
    </source>
</evidence>
<dbReference type="Ensembl" id="ENSCCNT00000016795.1">
    <property type="protein sequence ID" value="ENSCCNP00000012795.1"/>
    <property type="gene ID" value="ENSCCNG00000013258.1"/>
</dbReference>
<feature type="transmembrane region" description="Helical" evidence="24">
    <location>
        <begin position="901"/>
        <end position="927"/>
    </location>
</feature>
<keyword evidence="3" id="KW-0813">Transport</keyword>
<evidence type="ECO:0000256" key="16">
    <source>
        <dbReference type="ARBA" id="ARBA00023049"/>
    </source>
</evidence>
<dbReference type="GO" id="GO:0009925">
    <property type="term" value="C:basal plasma membrane"/>
    <property type="evidence" value="ECO:0007669"/>
    <property type="project" value="UniProtKB-SubCell"/>
</dbReference>
<keyword evidence="11" id="KW-0862">Zinc</keyword>
<evidence type="ECO:0000256" key="19">
    <source>
        <dbReference type="ARBA" id="ARBA00023180"/>
    </source>
</evidence>
<dbReference type="GO" id="GO:0070161">
    <property type="term" value="C:anchoring junction"/>
    <property type="evidence" value="ECO:0007669"/>
    <property type="project" value="UniProtKB-SubCell"/>
</dbReference>
<keyword evidence="14" id="KW-0965">Cell junction</keyword>
<dbReference type="RefSeq" id="XP_020006934.1">
    <property type="nucleotide sequence ID" value="XM_020151345.1"/>
</dbReference>
<keyword evidence="12" id="KW-0106">Calcium</keyword>
<evidence type="ECO:0000313" key="27">
    <source>
        <dbReference type="Ensembl" id="ENSCCNP00000012795.1"/>
    </source>
</evidence>
<dbReference type="OrthoDB" id="687730at2759"/>
<organism evidence="29">
    <name type="scientific">Castor canadensis</name>
    <name type="common">American beaver</name>
    <dbReference type="NCBI Taxonomy" id="51338"/>
    <lineage>
        <taxon>Eukaryota</taxon>
        <taxon>Metazoa</taxon>
        <taxon>Chordata</taxon>
        <taxon>Craniata</taxon>
        <taxon>Vertebrata</taxon>
        <taxon>Euteleostomi</taxon>
        <taxon>Mammalia</taxon>
        <taxon>Eutheria</taxon>
        <taxon>Euarchontoglires</taxon>
        <taxon>Glires</taxon>
        <taxon>Rodentia</taxon>
        <taxon>Castorimorpha</taxon>
        <taxon>Castoridae</taxon>
        <taxon>Castor</taxon>
    </lineage>
</organism>
<keyword evidence="7" id="KW-0479">Metal-binding</keyword>
<keyword evidence="18 24" id="KW-0472">Membrane</keyword>
<evidence type="ECO:0000256" key="17">
    <source>
        <dbReference type="ARBA" id="ARBA00023065"/>
    </source>
</evidence>
<evidence type="ECO:0000313" key="28">
    <source>
        <dbReference type="Proteomes" id="UP001732720"/>
    </source>
</evidence>
<dbReference type="NCBIfam" id="TIGR00868">
    <property type="entry name" value="hCaCC"/>
    <property type="match status" value="1"/>
</dbReference>
<evidence type="ECO:0000256" key="13">
    <source>
        <dbReference type="ARBA" id="ARBA00022889"/>
    </source>
</evidence>
<dbReference type="InterPro" id="IPR013642">
    <property type="entry name" value="CLCA_N"/>
</dbReference>
<dbReference type="InterPro" id="IPR002035">
    <property type="entry name" value="VWF_A"/>
</dbReference>
<keyword evidence="13" id="KW-0130">Cell adhesion</keyword>
<protein>
    <recommendedName>
        <fullName evidence="23">Calcium-activated chloride channel regulator 2</fullName>
    </recommendedName>
</protein>
<evidence type="ECO:0000256" key="24">
    <source>
        <dbReference type="SAM" id="Phobius"/>
    </source>
</evidence>
<feature type="chain" id="PRO_5044664872" description="Calcium-activated chloride channel regulator 2" evidence="25">
    <location>
        <begin position="22"/>
        <end position="943"/>
    </location>
</feature>
<dbReference type="KEGG" id="ccan:109674357"/>
<dbReference type="GO" id="GO:0007155">
    <property type="term" value="P:cell adhesion"/>
    <property type="evidence" value="ECO:0007669"/>
    <property type="project" value="UniProtKB-KW"/>
</dbReference>
<name>A0A8B7TH51_CASCN</name>
<dbReference type="Gene3D" id="3.40.50.410">
    <property type="entry name" value="von Willebrand factor, type A domain"/>
    <property type="match status" value="1"/>
</dbReference>
<evidence type="ECO:0000259" key="26">
    <source>
        <dbReference type="PROSITE" id="PS50234"/>
    </source>
</evidence>
<evidence type="ECO:0000256" key="3">
    <source>
        <dbReference type="ARBA" id="ARBA00022448"/>
    </source>
</evidence>
<evidence type="ECO:0000256" key="22">
    <source>
        <dbReference type="ARBA" id="ARBA00060472"/>
    </source>
</evidence>
<comment type="subcellular location">
    <subcellularLocation>
        <location evidence="22">Basal cell membrane</location>
        <topology evidence="22">Single-pass type I membrane protein</topology>
    </subcellularLocation>
    <subcellularLocation>
        <location evidence="1">Cell junction</location>
    </subcellularLocation>
</comment>
<dbReference type="PROSITE" id="PS50234">
    <property type="entry name" value="VWFA"/>
    <property type="match status" value="1"/>
</dbReference>
<dbReference type="GO" id="GO:0008237">
    <property type="term" value="F:metallopeptidase activity"/>
    <property type="evidence" value="ECO:0007669"/>
    <property type="project" value="UniProtKB-KW"/>
</dbReference>
<keyword evidence="15 24" id="KW-1133">Transmembrane helix</keyword>
<dbReference type="GO" id="GO:0046872">
    <property type="term" value="F:metal ion binding"/>
    <property type="evidence" value="ECO:0007669"/>
    <property type="project" value="UniProtKB-KW"/>
</dbReference>
<keyword evidence="8 25" id="KW-0732">Signal</keyword>
<feature type="signal peptide" evidence="25">
    <location>
        <begin position="1"/>
        <end position="21"/>
    </location>
</feature>
<evidence type="ECO:0000256" key="1">
    <source>
        <dbReference type="ARBA" id="ARBA00004282"/>
    </source>
</evidence>
<evidence type="ECO:0000256" key="11">
    <source>
        <dbReference type="ARBA" id="ARBA00022833"/>
    </source>
</evidence>
<dbReference type="FunFam" id="3.40.50.410:FF:000059">
    <property type="entry name" value="Calcium-activated chloride channel regulator 2"/>
    <property type="match status" value="1"/>
</dbReference>
<dbReference type="CTD" id="9635"/>
<comment type="function">
    <text evidence="21">Plays a role in modulating chloride current across the plasma membrane in a calcium-dependent manner, and cell adhesion. Involved in basal cell adhesion and/or stratification of squamous epithelia. May act as a tumor suppressor in breast and colorectal cancer. Plays a key role for cell adhesion in the beginning stages of lung metastasis via the binding to ITGB4.</text>
</comment>
<evidence type="ECO:0000256" key="6">
    <source>
        <dbReference type="ARBA" id="ARBA00022692"/>
    </source>
</evidence>
<dbReference type="SMART" id="SM00327">
    <property type="entry name" value="VWA"/>
    <property type="match status" value="1"/>
</dbReference>
<dbReference type="InterPro" id="IPR036465">
    <property type="entry name" value="vWFA_dom_sf"/>
</dbReference>